<feature type="domain" description="Endoribonuclease YicC-like N-terminal" evidence="6">
    <location>
        <begin position="2"/>
        <end position="156"/>
    </location>
</feature>
<evidence type="ECO:0000256" key="2">
    <source>
        <dbReference type="ARBA" id="ARBA00022722"/>
    </source>
</evidence>
<comment type="cofactor">
    <cofactor evidence="1">
        <name>a divalent metal cation</name>
        <dbReference type="ChEBI" id="CHEBI:60240"/>
    </cofactor>
</comment>
<dbReference type="InterPro" id="IPR013551">
    <property type="entry name" value="YicC-like_C"/>
</dbReference>
<dbReference type="Pfam" id="PF08340">
    <property type="entry name" value="YicC-like_C"/>
    <property type="match status" value="1"/>
</dbReference>
<accession>A0A9X2P9E2</accession>
<gene>
    <name evidence="8" type="ORF">NU887_19760</name>
</gene>
<evidence type="ECO:0000259" key="7">
    <source>
        <dbReference type="Pfam" id="PF08340"/>
    </source>
</evidence>
<feature type="domain" description="Endoribonuclease YicC-like C-terminal" evidence="7">
    <location>
        <begin position="173"/>
        <end position="291"/>
    </location>
</feature>
<dbReference type="PANTHER" id="PTHR30636">
    <property type="entry name" value="UPF0701 PROTEIN YICC"/>
    <property type="match status" value="1"/>
</dbReference>
<dbReference type="NCBIfam" id="TIGR00255">
    <property type="entry name" value="YicC/YloC family endoribonuclease"/>
    <property type="match status" value="1"/>
</dbReference>
<dbReference type="Pfam" id="PF03755">
    <property type="entry name" value="YicC-like_N"/>
    <property type="match status" value="1"/>
</dbReference>
<keyword evidence="3" id="KW-0255">Endonuclease</keyword>
<evidence type="ECO:0000259" key="6">
    <source>
        <dbReference type="Pfam" id="PF03755"/>
    </source>
</evidence>
<proteinExistence type="inferred from homology"/>
<keyword evidence="9" id="KW-1185">Reference proteome</keyword>
<dbReference type="AlphaFoldDB" id="A0A9X2P9E2"/>
<protein>
    <submittedName>
        <fullName evidence="8">YicC family protein</fullName>
    </submittedName>
</protein>
<dbReference type="EMBL" id="JANSUY010000025">
    <property type="protein sequence ID" value="MCR9017281.1"/>
    <property type="molecule type" value="Genomic_DNA"/>
</dbReference>
<comment type="caution">
    <text evidence="8">The sequence shown here is derived from an EMBL/GenBank/DDBJ whole genome shotgun (WGS) entry which is preliminary data.</text>
</comment>
<evidence type="ECO:0000256" key="5">
    <source>
        <dbReference type="ARBA" id="ARBA00035648"/>
    </source>
</evidence>
<comment type="similarity">
    <text evidence="5">Belongs to the YicC/YloC family.</text>
</comment>
<evidence type="ECO:0000256" key="4">
    <source>
        <dbReference type="ARBA" id="ARBA00022801"/>
    </source>
</evidence>
<dbReference type="Proteomes" id="UP001142175">
    <property type="component" value="Unassembled WGS sequence"/>
</dbReference>
<evidence type="ECO:0000256" key="1">
    <source>
        <dbReference type="ARBA" id="ARBA00001968"/>
    </source>
</evidence>
<keyword evidence="4" id="KW-0378">Hydrolase</keyword>
<reference evidence="8" key="1">
    <citation type="submission" date="2022-08" db="EMBL/GenBank/DDBJ databases">
        <authorList>
            <person name="Zhang D."/>
        </authorList>
    </citation>
    <scope>NUCLEOTIDE SEQUENCE</scope>
    <source>
        <strain evidence="8">XJ19-11</strain>
    </source>
</reference>
<evidence type="ECO:0000313" key="9">
    <source>
        <dbReference type="Proteomes" id="UP001142175"/>
    </source>
</evidence>
<organism evidence="8 9">
    <name type="scientific">Aquiflexum gelatinilyticum</name>
    <dbReference type="NCBI Taxonomy" id="2961943"/>
    <lineage>
        <taxon>Bacteria</taxon>
        <taxon>Pseudomonadati</taxon>
        <taxon>Bacteroidota</taxon>
        <taxon>Cytophagia</taxon>
        <taxon>Cytophagales</taxon>
        <taxon>Cyclobacteriaceae</taxon>
        <taxon>Aquiflexum</taxon>
    </lineage>
</organism>
<dbReference type="PANTHER" id="PTHR30636:SF3">
    <property type="entry name" value="UPF0701 PROTEIN YICC"/>
    <property type="match status" value="1"/>
</dbReference>
<keyword evidence="2" id="KW-0540">Nuclease</keyword>
<dbReference type="GO" id="GO:0004521">
    <property type="term" value="F:RNA endonuclease activity"/>
    <property type="evidence" value="ECO:0007669"/>
    <property type="project" value="InterPro"/>
</dbReference>
<name>A0A9X2P9E2_9BACT</name>
<sequence length="292" mass="33756">MIKSMTGYGLAGFEDDSYVVSVEVKTLNSKFLDLSIRSPKQFSDKELEIRNLVSAVLERGKVNLNLDFSYKSAAEMPVAVNEDLFLAYYKTYQNLAEKTQTSSPDLFKLALQSPQVLNSNVEKKTDTDEWEIVKKTIEKALRHCDAFRKDEGNTLESKFLENLAVIREGLDTVKTQDPERKSRIRERIKGNFRDWMEENSFDHNRLEQELIYYFEKIDITEEIVRLESHLDYFEKNLRAGDSQGKKLGFISQELGREINTIGSKANDAMIQRSVVVMKDELEKIKEQSLNIL</sequence>
<evidence type="ECO:0000313" key="8">
    <source>
        <dbReference type="EMBL" id="MCR9017281.1"/>
    </source>
</evidence>
<dbReference type="InterPro" id="IPR005229">
    <property type="entry name" value="YicC/YloC-like"/>
</dbReference>
<evidence type="ECO:0000256" key="3">
    <source>
        <dbReference type="ARBA" id="ARBA00022759"/>
    </source>
</evidence>
<dbReference type="InterPro" id="IPR013527">
    <property type="entry name" value="YicC-like_N"/>
</dbReference>
<dbReference type="GO" id="GO:0016787">
    <property type="term" value="F:hydrolase activity"/>
    <property type="evidence" value="ECO:0007669"/>
    <property type="project" value="UniProtKB-KW"/>
</dbReference>
<dbReference type="RefSeq" id="WP_258425119.1">
    <property type="nucleotide sequence ID" value="NZ_JANSUY010000025.1"/>
</dbReference>